<accession>A0A521G4K8</accession>
<organism evidence="1 2">
    <name type="scientific">Candidatus Electronema aureum</name>
    <dbReference type="NCBI Taxonomy" id="2005002"/>
    <lineage>
        <taxon>Bacteria</taxon>
        <taxon>Pseudomonadati</taxon>
        <taxon>Thermodesulfobacteriota</taxon>
        <taxon>Desulfobulbia</taxon>
        <taxon>Desulfobulbales</taxon>
        <taxon>Desulfobulbaceae</taxon>
        <taxon>Candidatus Electronema</taxon>
    </lineage>
</organism>
<dbReference type="EMBL" id="NQJD01000002">
    <property type="protein sequence ID" value="TAA75958.1"/>
    <property type="molecule type" value="Genomic_DNA"/>
</dbReference>
<comment type="caution">
    <text evidence="1">The sequence shown here is derived from an EMBL/GenBank/DDBJ whole genome shotgun (WGS) entry which is preliminary data.</text>
</comment>
<name>A0A521G4K8_9BACT</name>
<evidence type="ECO:0000313" key="1">
    <source>
        <dbReference type="EMBL" id="TAA75958.1"/>
    </source>
</evidence>
<gene>
    <name evidence="1" type="ORF">CDV28_10280</name>
</gene>
<sequence length="85" mass="10267">MNVILMHRCYTYKTFDKADMFDTCSTRNRYKINRKNQYYCSCTSNEHQAESFFNAILMLITRFLNVPSVLHECKINNINCKIQYY</sequence>
<protein>
    <submittedName>
        <fullName evidence="1">Uncharacterized protein</fullName>
    </submittedName>
</protein>
<evidence type="ECO:0000313" key="2">
    <source>
        <dbReference type="Proteomes" id="UP000316238"/>
    </source>
</evidence>
<proteinExistence type="predicted"/>
<keyword evidence="2" id="KW-1185">Reference proteome</keyword>
<dbReference type="Proteomes" id="UP000316238">
    <property type="component" value="Unassembled WGS sequence"/>
</dbReference>
<dbReference type="AlphaFoldDB" id="A0A521G4K8"/>
<reference evidence="1" key="1">
    <citation type="submission" date="2017-07" db="EMBL/GenBank/DDBJ databases">
        <title>The cable genome - Insights into the physiology and evolution of filamentous bacteria capable of sulfide oxidation via long distance electron transfer.</title>
        <authorList>
            <person name="Thorup C."/>
            <person name="Bjerg J.T."/>
            <person name="Schreiber L."/>
            <person name="Nielsen L.P."/>
            <person name="Kjeldsen K.U."/>
            <person name="Boesen T."/>
            <person name="Boggild A."/>
            <person name="Meysman F."/>
            <person name="Geelhoed J."/>
            <person name="Schramm A."/>
        </authorList>
    </citation>
    <scope>NUCLEOTIDE SEQUENCE [LARGE SCALE GENOMIC DNA]</scope>
    <source>
        <strain evidence="1">GS</strain>
    </source>
</reference>